<evidence type="ECO:0000259" key="8">
    <source>
        <dbReference type="PROSITE" id="PS50878"/>
    </source>
</evidence>
<feature type="domain" description="Reverse transcriptase" evidence="8">
    <location>
        <begin position="137"/>
        <end position="316"/>
    </location>
</feature>
<dbReference type="Pfam" id="PF00078">
    <property type="entry name" value="RVT_1"/>
    <property type="match status" value="1"/>
</dbReference>
<dbReference type="SUPFAM" id="SSF56672">
    <property type="entry name" value="DNA/RNA polymerases"/>
    <property type="match status" value="1"/>
</dbReference>
<dbReference type="InterPro" id="IPR050951">
    <property type="entry name" value="Retrovirus_Pol_polyprotein"/>
</dbReference>
<organism evidence="9">
    <name type="scientific">Arion vulgaris</name>
    <dbReference type="NCBI Taxonomy" id="1028688"/>
    <lineage>
        <taxon>Eukaryota</taxon>
        <taxon>Metazoa</taxon>
        <taxon>Spiralia</taxon>
        <taxon>Lophotrochozoa</taxon>
        <taxon>Mollusca</taxon>
        <taxon>Gastropoda</taxon>
        <taxon>Heterobranchia</taxon>
        <taxon>Euthyneura</taxon>
        <taxon>Panpulmonata</taxon>
        <taxon>Eupulmonata</taxon>
        <taxon>Stylommatophora</taxon>
        <taxon>Helicina</taxon>
        <taxon>Arionoidea</taxon>
        <taxon>Arionidae</taxon>
        <taxon>Arion</taxon>
    </lineage>
</organism>
<dbReference type="EMBL" id="HACG01047953">
    <property type="protein sequence ID" value="CEK94818.1"/>
    <property type="molecule type" value="Transcribed_RNA"/>
</dbReference>
<dbReference type="AlphaFoldDB" id="A0A0B7BPD3"/>
<dbReference type="GO" id="GO:0004519">
    <property type="term" value="F:endonuclease activity"/>
    <property type="evidence" value="ECO:0007669"/>
    <property type="project" value="UniProtKB-KW"/>
</dbReference>
<reference evidence="9" key="1">
    <citation type="submission" date="2014-12" db="EMBL/GenBank/DDBJ databases">
        <title>Insight into the proteome of Arion vulgaris.</title>
        <authorList>
            <person name="Aradska J."/>
            <person name="Bulat T."/>
            <person name="Smidak R."/>
            <person name="Sarate P."/>
            <person name="Gangsoo J."/>
            <person name="Sialana F."/>
            <person name="Bilban M."/>
            <person name="Lubec G."/>
        </authorList>
    </citation>
    <scope>NUCLEOTIDE SEQUENCE</scope>
    <source>
        <tissue evidence="9">Skin</tissue>
    </source>
</reference>
<dbReference type="GO" id="GO:0006508">
    <property type="term" value="P:proteolysis"/>
    <property type="evidence" value="ECO:0007669"/>
    <property type="project" value="UniProtKB-KW"/>
</dbReference>
<evidence type="ECO:0000256" key="2">
    <source>
        <dbReference type="ARBA" id="ARBA00022679"/>
    </source>
</evidence>
<keyword evidence="2" id="KW-0808">Transferase</keyword>
<evidence type="ECO:0000256" key="4">
    <source>
        <dbReference type="ARBA" id="ARBA00022722"/>
    </source>
</evidence>
<keyword evidence="4" id="KW-0540">Nuclease</keyword>
<evidence type="ECO:0000256" key="5">
    <source>
        <dbReference type="ARBA" id="ARBA00022759"/>
    </source>
</evidence>
<dbReference type="FunFam" id="3.10.10.10:FF:000007">
    <property type="entry name" value="Retrovirus-related Pol polyprotein from transposon 17.6-like Protein"/>
    <property type="match status" value="1"/>
</dbReference>
<dbReference type="GO" id="GO:0008233">
    <property type="term" value="F:peptidase activity"/>
    <property type="evidence" value="ECO:0007669"/>
    <property type="project" value="UniProtKB-KW"/>
</dbReference>
<evidence type="ECO:0000256" key="3">
    <source>
        <dbReference type="ARBA" id="ARBA00022695"/>
    </source>
</evidence>
<dbReference type="PANTHER" id="PTHR37984">
    <property type="entry name" value="PROTEIN CBG26694"/>
    <property type="match status" value="1"/>
</dbReference>
<dbReference type="Gene3D" id="3.10.10.10">
    <property type="entry name" value="HIV Type 1 Reverse Transcriptase, subunit A, domain 1"/>
    <property type="match status" value="1"/>
</dbReference>
<keyword evidence="1" id="KW-0645">Protease</keyword>
<dbReference type="Gene3D" id="3.30.70.270">
    <property type="match status" value="2"/>
</dbReference>
<sequence>MNITNEDILLSNGTVVGDLCEVDSTGDMDYNVVSATSVECAVSGGEKFGFVGSANIHIGSRRFDLDQMHGSADQKAALLSLLCEYDDVFSYNDSDVGYADKVQHQIRLQDTNPIKLPYRRIPPAFYTEVQNHIADLLQKQVIRESVSPWAAPVVLLKKKNGSLRLCVDYCELNKKTIKDAYPLLRIDDYLDSLNGAKLFSPLDLTSGYYQVAMKPEDIDKTAFCTPFGLYEYTRMPMGLTNSAGTFQRLMQNSMNDFMFKSLLVYLDDMLIFSGNFDDHLVRLGNVLERIRAIGLKVNPDKCVFCRNKVDFLGHTISDVGIETQRSKISSIQQLSLPTSIKHVRAFLGMASYYRKFIPNFSNIAKPLLDIVNGGDQADKSRNIKQRKSKGIFYME</sequence>
<name>A0A0B7BPD3_9EUPU</name>
<accession>A0A0B7BPD3</accession>
<dbReference type="InterPro" id="IPR043502">
    <property type="entry name" value="DNA/RNA_pol_sf"/>
</dbReference>
<dbReference type="GO" id="GO:0003964">
    <property type="term" value="F:RNA-directed DNA polymerase activity"/>
    <property type="evidence" value="ECO:0007669"/>
    <property type="project" value="UniProtKB-KW"/>
</dbReference>
<evidence type="ECO:0000256" key="7">
    <source>
        <dbReference type="ARBA" id="ARBA00022918"/>
    </source>
</evidence>
<evidence type="ECO:0000256" key="1">
    <source>
        <dbReference type="ARBA" id="ARBA00022670"/>
    </source>
</evidence>
<dbReference type="InterPro" id="IPR043128">
    <property type="entry name" value="Rev_trsase/Diguanyl_cyclase"/>
</dbReference>
<keyword evidence="7" id="KW-0695">RNA-directed DNA polymerase</keyword>
<dbReference type="PANTHER" id="PTHR37984:SF5">
    <property type="entry name" value="PROTEIN NYNRIN-LIKE"/>
    <property type="match status" value="1"/>
</dbReference>
<evidence type="ECO:0000256" key="6">
    <source>
        <dbReference type="ARBA" id="ARBA00022801"/>
    </source>
</evidence>
<keyword evidence="5" id="KW-0255">Endonuclease</keyword>
<keyword evidence="6" id="KW-0378">Hydrolase</keyword>
<gene>
    <name evidence="9" type="primary">ORF204008</name>
</gene>
<dbReference type="InterPro" id="IPR000477">
    <property type="entry name" value="RT_dom"/>
</dbReference>
<proteinExistence type="predicted"/>
<keyword evidence="3" id="KW-0548">Nucleotidyltransferase</keyword>
<evidence type="ECO:0000313" key="9">
    <source>
        <dbReference type="EMBL" id="CEK94818.1"/>
    </source>
</evidence>
<protein>
    <recommendedName>
        <fullName evidence="8">Reverse transcriptase domain-containing protein</fullName>
    </recommendedName>
</protein>
<dbReference type="PROSITE" id="PS50878">
    <property type="entry name" value="RT_POL"/>
    <property type="match status" value="1"/>
</dbReference>
<dbReference type="CDD" id="cd01647">
    <property type="entry name" value="RT_LTR"/>
    <property type="match status" value="1"/>
</dbReference>